<dbReference type="EMBL" id="CAMGYJ010000010">
    <property type="protein sequence ID" value="CAI0556244.1"/>
    <property type="molecule type" value="Genomic_DNA"/>
</dbReference>
<proteinExistence type="predicted"/>
<keyword evidence="5 11" id="KW-1133">Transmembrane helix</keyword>
<dbReference type="Pfam" id="PF07738">
    <property type="entry name" value="Sad1_UNC"/>
    <property type="match status" value="1"/>
</dbReference>
<keyword evidence="6" id="KW-0175">Coiled coil</keyword>
<name>A0AAV0RF25_9ROSI</name>
<protein>
    <recommendedName>
        <fullName evidence="12">SUN domain-containing protein</fullName>
    </recommendedName>
</protein>
<evidence type="ECO:0000256" key="4">
    <source>
        <dbReference type="ARBA" id="ARBA00022824"/>
    </source>
</evidence>
<feature type="domain" description="SUN" evidence="12">
    <location>
        <begin position="154"/>
        <end position="318"/>
    </location>
</feature>
<feature type="compositionally biased region" description="Basic and acidic residues" evidence="10">
    <location>
        <begin position="119"/>
        <end position="139"/>
    </location>
</feature>
<feature type="transmembrane region" description="Helical" evidence="11">
    <location>
        <begin position="518"/>
        <end position="541"/>
    </location>
</feature>
<evidence type="ECO:0000259" key="12">
    <source>
        <dbReference type="PROSITE" id="PS51469"/>
    </source>
</evidence>
<keyword evidence="4" id="KW-0256">Endoplasmic reticulum</keyword>
<keyword evidence="7 11" id="KW-0472">Membrane</keyword>
<evidence type="ECO:0000256" key="5">
    <source>
        <dbReference type="ARBA" id="ARBA00022989"/>
    </source>
</evidence>
<dbReference type="FunFam" id="2.60.120.260:FF:000062">
    <property type="entry name" value="Galactose-binding protein isoform 3"/>
    <property type="match status" value="1"/>
</dbReference>
<dbReference type="InterPro" id="IPR012919">
    <property type="entry name" value="SUN_dom"/>
</dbReference>
<feature type="transmembrane region" description="Helical" evidence="11">
    <location>
        <begin position="25"/>
        <end position="47"/>
    </location>
</feature>
<evidence type="ECO:0000256" key="3">
    <source>
        <dbReference type="ARBA" id="ARBA00022692"/>
    </source>
</evidence>
<dbReference type="AlphaFoldDB" id="A0AAV0RF25"/>
<accession>A0AAV0RF25</accession>
<evidence type="ECO:0000256" key="6">
    <source>
        <dbReference type="ARBA" id="ARBA00023054"/>
    </source>
</evidence>
<dbReference type="GO" id="GO:0034975">
    <property type="term" value="P:protein folding in endoplasmic reticulum"/>
    <property type="evidence" value="ECO:0007669"/>
    <property type="project" value="TreeGrafter"/>
</dbReference>
<feature type="transmembrane region" description="Helical" evidence="11">
    <location>
        <begin position="553"/>
        <end position="575"/>
    </location>
</feature>
<dbReference type="PANTHER" id="PTHR12953">
    <property type="entry name" value="MEMBRANE PROTEIN CH1 RELATED"/>
    <property type="match status" value="1"/>
</dbReference>
<sequence length="577" mass="65298">MQRSRRAFLQRRASLEKDTGGKNRLYKLSLSLVLLLWGLVFLSSLWISQSDGYRDESTETSQDVGVSTWTEEKLQNRKNYDSVHKEVNEHSDETSCTYPAARKDPDEVIAEDNSNYGIDLRHQGETRGGRPGDIGPKNDRLSRVVTLGLDEFKSRAFSSKTKTGTGKIVHRMEPGGKEYNYASASKGAKVLTFNKEAKGASNILMRDKDKYLRNPCSAEEKYVLIELSEETLVDTIEIANFEHYSSNLKDFEVLGSLVYPTSEWVKLGNFTTANVKQARRFVLPEHKWVRYLKLNLLSHYGSEFYCTLSLFEVYGVDAVEKMLEDLVSVHQKVFVHGEEGTAEQKSSVHSQGVDDHRHQDTFKEDEPEFLSVETPDSKTQVATDMVEGIPYHQAGRSNGDSALKILMQKARSLDLSLSILERYVEEVNSRYGNIFQEFDKDIAQKTLLLEKIKHDVKSLHDSQQLMASGSSAGEVNDLVSWKSLLTTKMDHILKDNLDLRTRIEKVGENQVWLENKGIVVFSVCLVFGLVAILRVLVEMLLMTVFSDGLSWKFSSLSCSSWMVLLLSCSIIILILSL</sequence>
<dbReference type="InterPro" id="IPR008979">
    <property type="entry name" value="Galactose-bd-like_sf"/>
</dbReference>
<dbReference type="GO" id="GO:0031965">
    <property type="term" value="C:nuclear membrane"/>
    <property type="evidence" value="ECO:0007669"/>
    <property type="project" value="UniProtKB-SubCell"/>
</dbReference>
<reference evidence="13" key="1">
    <citation type="submission" date="2022-08" db="EMBL/GenBank/DDBJ databases">
        <authorList>
            <person name="Gutierrez-Valencia J."/>
        </authorList>
    </citation>
    <scope>NUCLEOTIDE SEQUENCE</scope>
</reference>
<comment type="function">
    <text evidence="9">Encodes a member of the mid-SUN subfamily of SUN-domain proteins that is localized to both the nuclear envelope and the ER. It is involved in early seed development and nuclear morphology. [TAIR].</text>
</comment>
<evidence type="ECO:0000256" key="1">
    <source>
        <dbReference type="ARBA" id="ARBA00004232"/>
    </source>
</evidence>
<keyword evidence="14" id="KW-1185">Reference proteome</keyword>
<dbReference type="Proteomes" id="UP001154282">
    <property type="component" value="Unassembled WGS sequence"/>
</dbReference>
<evidence type="ECO:0000256" key="9">
    <source>
        <dbReference type="ARBA" id="ARBA00054046"/>
    </source>
</evidence>
<dbReference type="SUPFAM" id="SSF49785">
    <property type="entry name" value="Galactose-binding domain-like"/>
    <property type="match status" value="1"/>
</dbReference>
<dbReference type="InterPro" id="IPR045120">
    <property type="entry name" value="Suco/Slp1-like"/>
</dbReference>
<organism evidence="13 14">
    <name type="scientific">Linum tenue</name>
    <dbReference type="NCBI Taxonomy" id="586396"/>
    <lineage>
        <taxon>Eukaryota</taxon>
        <taxon>Viridiplantae</taxon>
        <taxon>Streptophyta</taxon>
        <taxon>Embryophyta</taxon>
        <taxon>Tracheophyta</taxon>
        <taxon>Spermatophyta</taxon>
        <taxon>Magnoliopsida</taxon>
        <taxon>eudicotyledons</taxon>
        <taxon>Gunneridae</taxon>
        <taxon>Pentapetalae</taxon>
        <taxon>rosids</taxon>
        <taxon>fabids</taxon>
        <taxon>Malpighiales</taxon>
        <taxon>Linaceae</taxon>
        <taxon>Linum</taxon>
    </lineage>
</organism>
<evidence type="ECO:0000256" key="8">
    <source>
        <dbReference type="ARBA" id="ARBA00023242"/>
    </source>
</evidence>
<feature type="region of interest" description="Disordered" evidence="10">
    <location>
        <begin position="87"/>
        <end position="139"/>
    </location>
</feature>
<evidence type="ECO:0000256" key="10">
    <source>
        <dbReference type="SAM" id="MobiDB-lite"/>
    </source>
</evidence>
<dbReference type="Gene3D" id="2.60.120.260">
    <property type="entry name" value="Galactose-binding domain-like"/>
    <property type="match status" value="1"/>
</dbReference>
<evidence type="ECO:0000313" key="14">
    <source>
        <dbReference type="Proteomes" id="UP001154282"/>
    </source>
</evidence>
<evidence type="ECO:0000256" key="2">
    <source>
        <dbReference type="ARBA" id="ARBA00004477"/>
    </source>
</evidence>
<keyword evidence="8" id="KW-0539">Nucleus</keyword>
<gene>
    <name evidence="13" type="ORF">LITE_LOCUS47896</name>
</gene>
<dbReference type="PROSITE" id="PS51469">
    <property type="entry name" value="SUN"/>
    <property type="match status" value="1"/>
</dbReference>
<keyword evidence="3 11" id="KW-0812">Transmembrane</keyword>
<evidence type="ECO:0000256" key="11">
    <source>
        <dbReference type="SAM" id="Phobius"/>
    </source>
</evidence>
<evidence type="ECO:0000313" key="13">
    <source>
        <dbReference type="EMBL" id="CAI0556244.1"/>
    </source>
</evidence>
<dbReference type="PANTHER" id="PTHR12953:SF0">
    <property type="entry name" value="SUN DOMAIN-CONTAINING OSSIFICATION FACTOR"/>
    <property type="match status" value="1"/>
</dbReference>
<comment type="subcellular location">
    <subcellularLocation>
        <location evidence="2">Endoplasmic reticulum membrane</location>
        <topology evidence="2">Multi-pass membrane protein</topology>
    </subcellularLocation>
    <subcellularLocation>
        <location evidence="1">Nucleus membrane</location>
        <topology evidence="1">Multi-pass membrane protein</topology>
    </subcellularLocation>
</comment>
<dbReference type="GO" id="GO:0005789">
    <property type="term" value="C:endoplasmic reticulum membrane"/>
    <property type="evidence" value="ECO:0007669"/>
    <property type="project" value="UniProtKB-SubCell"/>
</dbReference>
<evidence type="ECO:0000256" key="7">
    <source>
        <dbReference type="ARBA" id="ARBA00023136"/>
    </source>
</evidence>
<comment type="caution">
    <text evidence="13">The sequence shown here is derived from an EMBL/GenBank/DDBJ whole genome shotgun (WGS) entry which is preliminary data.</text>
</comment>